<dbReference type="PANTHER" id="PTHR33446:SF2">
    <property type="entry name" value="PROTEIN TONB"/>
    <property type="match status" value="1"/>
</dbReference>
<keyword evidence="12" id="KW-1185">Reference proteome</keyword>
<dbReference type="Gene3D" id="3.30.1150.10">
    <property type="match status" value="1"/>
</dbReference>
<comment type="subcellular location">
    <subcellularLocation>
        <location evidence="1">Cell inner membrane</location>
        <topology evidence="1">Single-pass membrane protein</topology>
        <orientation evidence="1">Periplasmic side</orientation>
    </subcellularLocation>
</comment>
<evidence type="ECO:0000256" key="6">
    <source>
        <dbReference type="ARBA" id="ARBA00022692"/>
    </source>
</evidence>
<dbReference type="GO" id="GO:0015031">
    <property type="term" value="P:protein transport"/>
    <property type="evidence" value="ECO:0007669"/>
    <property type="project" value="UniProtKB-KW"/>
</dbReference>
<dbReference type="InterPro" id="IPR037682">
    <property type="entry name" value="TonB_C"/>
</dbReference>
<dbReference type="InterPro" id="IPR051045">
    <property type="entry name" value="TonB-dependent_transducer"/>
</dbReference>
<feature type="domain" description="TonB C-terminal" evidence="10">
    <location>
        <begin position="20"/>
        <end position="116"/>
    </location>
</feature>
<keyword evidence="5" id="KW-0997">Cell inner membrane</keyword>
<sequence length="125" mass="13346">MQAQAKPAANRPDVPPQFPGGAQALNDFFQKQVKYPAAARDKSITGSVVTSFTVGVDGRVSNPAVTTSLSPECDAEALRVLAQMPAWQPATRKGQPVAVQVRLPVPFGNSTIVEVEQPKGKMKFE</sequence>
<keyword evidence="4" id="KW-1003">Cell membrane</keyword>
<dbReference type="GO" id="GO:0098797">
    <property type="term" value="C:plasma membrane protein complex"/>
    <property type="evidence" value="ECO:0007669"/>
    <property type="project" value="TreeGrafter"/>
</dbReference>
<dbReference type="Pfam" id="PF03544">
    <property type="entry name" value="TonB_C"/>
    <property type="match status" value="1"/>
</dbReference>
<accession>A0A1W1VC29</accession>
<dbReference type="PROSITE" id="PS52015">
    <property type="entry name" value="TONB_CTD"/>
    <property type="match status" value="1"/>
</dbReference>
<reference evidence="11 12" key="1">
    <citation type="submission" date="2017-04" db="EMBL/GenBank/DDBJ databases">
        <authorList>
            <person name="Afonso C.L."/>
            <person name="Miller P.J."/>
            <person name="Scott M.A."/>
            <person name="Spackman E."/>
            <person name="Goraichik I."/>
            <person name="Dimitrov K.M."/>
            <person name="Suarez D.L."/>
            <person name="Swayne D.E."/>
        </authorList>
    </citation>
    <scope>NUCLEOTIDE SEQUENCE [LARGE SCALE GENOMIC DNA]</scope>
    <source>
        <strain evidence="11 12">DSM 11622</strain>
    </source>
</reference>
<dbReference type="AlphaFoldDB" id="A0A1W1VC29"/>
<evidence type="ECO:0000256" key="3">
    <source>
        <dbReference type="ARBA" id="ARBA00022448"/>
    </source>
</evidence>
<evidence type="ECO:0000256" key="1">
    <source>
        <dbReference type="ARBA" id="ARBA00004383"/>
    </source>
</evidence>
<protein>
    <submittedName>
        <fullName evidence="11">TonB family protein</fullName>
    </submittedName>
</protein>
<evidence type="ECO:0000313" key="12">
    <source>
        <dbReference type="Proteomes" id="UP000192266"/>
    </source>
</evidence>
<dbReference type="SUPFAM" id="SSF74653">
    <property type="entry name" value="TolA/TonB C-terminal domain"/>
    <property type="match status" value="1"/>
</dbReference>
<dbReference type="Proteomes" id="UP000192266">
    <property type="component" value="Unassembled WGS sequence"/>
</dbReference>
<dbReference type="NCBIfam" id="TIGR01352">
    <property type="entry name" value="tonB_Cterm"/>
    <property type="match status" value="1"/>
</dbReference>
<dbReference type="PANTHER" id="PTHR33446">
    <property type="entry name" value="PROTEIN TONB-RELATED"/>
    <property type="match status" value="1"/>
</dbReference>
<keyword evidence="9" id="KW-0472">Membrane</keyword>
<comment type="similarity">
    <text evidence="2">Belongs to the TonB family.</text>
</comment>
<dbReference type="GO" id="GO:0055085">
    <property type="term" value="P:transmembrane transport"/>
    <property type="evidence" value="ECO:0007669"/>
    <property type="project" value="InterPro"/>
</dbReference>
<keyword evidence="8" id="KW-1133">Transmembrane helix</keyword>
<evidence type="ECO:0000256" key="4">
    <source>
        <dbReference type="ARBA" id="ARBA00022475"/>
    </source>
</evidence>
<proteinExistence type="inferred from homology"/>
<dbReference type="GO" id="GO:0031992">
    <property type="term" value="F:energy transducer activity"/>
    <property type="evidence" value="ECO:0007669"/>
    <property type="project" value="TreeGrafter"/>
</dbReference>
<dbReference type="InterPro" id="IPR006260">
    <property type="entry name" value="TonB/TolA_C"/>
</dbReference>
<dbReference type="EMBL" id="FWWW01000055">
    <property type="protein sequence ID" value="SMB90875.1"/>
    <property type="molecule type" value="Genomic_DNA"/>
</dbReference>
<keyword evidence="7" id="KW-0653">Protein transport</keyword>
<evidence type="ECO:0000256" key="8">
    <source>
        <dbReference type="ARBA" id="ARBA00022989"/>
    </source>
</evidence>
<organism evidence="11 12">
    <name type="scientific">Hymenobacter roseosalivarius DSM 11622</name>
    <dbReference type="NCBI Taxonomy" id="645990"/>
    <lineage>
        <taxon>Bacteria</taxon>
        <taxon>Pseudomonadati</taxon>
        <taxon>Bacteroidota</taxon>
        <taxon>Cytophagia</taxon>
        <taxon>Cytophagales</taxon>
        <taxon>Hymenobacteraceae</taxon>
        <taxon>Hymenobacter</taxon>
    </lineage>
</organism>
<evidence type="ECO:0000313" key="11">
    <source>
        <dbReference type="EMBL" id="SMB90875.1"/>
    </source>
</evidence>
<dbReference type="STRING" id="645990.SAMN00120144_0588"/>
<keyword evidence="3" id="KW-0813">Transport</keyword>
<evidence type="ECO:0000259" key="10">
    <source>
        <dbReference type="PROSITE" id="PS52015"/>
    </source>
</evidence>
<evidence type="ECO:0000256" key="7">
    <source>
        <dbReference type="ARBA" id="ARBA00022927"/>
    </source>
</evidence>
<evidence type="ECO:0000256" key="5">
    <source>
        <dbReference type="ARBA" id="ARBA00022519"/>
    </source>
</evidence>
<evidence type="ECO:0000256" key="9">
    <source>
        <dbReference type="ARBA" id="ARBA00023136"/>
    </source>
</evidence>
<evidence type="ECO:0000256" key="2">
    <source>
        <dbReference type="ARBA" id="ARBA00006555"/>
    </source>
</evidence>
<keyword evidence="6" id="KW-0812">Transmembrane</keyword>
<gene>
    <name evidence="11" type="ORF">SAMN00120144_0588</name>
</gene>
<name>A0A1W1VC29_9BACT</name>